<evidence type="ECO:0000313" key="1">
    <source>
        <dbReference type="EMBL" id="CAG8201882.1"/>
    </source>
</evidence>
<name>A0A9W4I2A3_PENNA</name>
<gene>
    <name evidence="1" type="ORF">PNAL_LOCUS7519</name>
</gene>
<dbReference type="AlphaFoldDB" id="A0A9W4I2A3"/>
<dbReference type="EMBL" id="CAJVNV010000444">
    <property type="protein sequence ID" value="CAG8201882.1"/>
    <property type="molecule type" value="Genomic_DNA"/>
</dbReference>
<dbReference type="PANTHER" id="PTHR38886">
    <property type="entry name" value="SESA DOMAIN-CONTAINING PROTEIN"/>
    <property type="match status" value="1"/>
</dbReference>
<sequence length="263" mass="30390">MPCYLKILATHLFQLHVHVLTMYFILKNFSFEFPPRSLISVENLLHCFTTLCFTANFANMSFGLSIGDIILCSQITYRLFTAATSGRKNAPRGLKELEETLFVLQCSLSHLQRTSNTVLSRSYGDTGEIQGQLGFMIGSCRQTLEELEKATAKYREAVKKPVSTQSYKGLKISQQFTNEVKIQWRRFIWDLSGESLSQYRQKLESHTDAINLLLSTLIWSATNRIEEDGRRQEQRMEELLHQASHFNSALFQFLNIQKFHEED</sequence>
<proteinExistence type="predicted"/>
<evidence type="ECO:0000313" key="2">
    <source>
        <dbReference type="Proteomes" id="UP001153461"/>
    </source>
</evidence>
<evidence type="ECO:0008006" key="3">
    <source>
        <dbReference type="Google" id="ProtNLM"/>
    </source>
</evidence>
<dbReference type="OrthoDB" id="2155935at2759"/>
<comment type="caution">
    <text evidence="1">The sequence shown here is derived from an EMBL/GenBank/DDBJ whole genome shotgun (WGS) entry which is preliminary data.</text>
</comment>
<organism evidence="1 2">
    <name type="scientific">Penicillium nalgiovense</name>
    <dbReference type="NCBI Taxonomy" id="60175"/>
    <lineage>
        <taxon>Eukaryota</taxon>
        <taxon>Fungi</taxon>
        <taxon>Dikarya</taxon>
        <taxon>Ascomycota</taxon>
        <taxon>Pezizomycotina</taxon>
        <taxon>Eurotiomycetes</taxon>
        <taxon>Eurotiomycetidae</taxon>
        <taxon>Eurotiales</taxon>
        <taxon>Aspergillaceae</taxon>
        <taxon>Penicillium</taxon>
    </lineage>
</organism>
<dbReference type="PANTHER" id="PTHR38886:SF1">
    <property type="entry name" value="NACHT-NTPASE AND P-LOOP NTPASES N-TERMINAL DOMAIN-CONTAINING PROTEIN"/>
    <property type="match status" value="1"/>
</dbReference>
<accession>A0A9W4I2A3</accession>
<dbReference type="Proteomes" id="UP001153461">
    <property type="component" value="Unassembled WGS sequence"/>
</dbReference>
<protein>
    <recommendedName>
        <fullName evidence="3">Fungal N-terminal domain-containing protein</fullName>
    </recommendedName>
</protein>
<reference evidence="1" key="1">
    <citation type="submission" date="2021-07" db="EMBL/GenBank/DDBJ databases">
        <authorList>
            <person name="Branca A.L. A."/>
        </authorList>
    </citation>
    <scope>NUCLEOTIDE SEQUENCE</scope>
</reference>